<protein>
    <submittedName>
        <fullName evidence="2">Uncharacterized protein</fullName>
    </submittedName>
</protein>
<organism evidence="2 3">
    <name type="scientific">Saccharophagus degradans</name>
    <dbReference type="NCBI Taxonomy" id="86304"/>
    <lineage>
        <taxon>Bacteria</taxon>
        <taxon>Pseudomonadati</taxon>
        <taxon>Pseudomonadota</taxon>
        <taxon>Gammaproteobacteria</taxon>
        <taxon>Cellvibrionales</taxon>
        <taxon>Cellvibrionaceae</taxon>
        <taxon>Saccharophagus</taxon>
    </lineage>
</organism>
<dbReference type="Proteomes" id="UP001169760">
    <property type="component" value="Unassembled WGS sequence"/>
</dbReference>
<gene>
    <name evidence="2" type="ORF">Q4521_19640</name>
</gene>
<keyword evidence="1" id="KW-0472">Membrane</keyword>
<dbReference type="RefSeq" id="WP_216064806.1">
    <property type="nucleotide sequence ID" value="NZ_JAHKPP010000035.1"/>
</dbReference>
<feature type="transmembrane region" description="Helical" evidence="1">
    <location>
        <begin position="95"/>
        <end position="116"/>
    </location>
</feature>
<evidence type="ECO:0000313" key="3">
    <source>
        <dbReference type="Proteomes" id="UP001169760"/>
    </source>
</evidence>
<reference evidence="2" key="1">
    <citation type="submission" date="2023-07" db="EMBL/GenBank/DDBJ databases">
        <title>Genome content predicts the carbon catabolic preferences of heterotrophic bacteria.</title>
        <authorList>
            <person name="Gralka M."/>
        </authorList>
    </citation>
    <scope>NUCLEOTIDE SEQUENCE</scope>
    <source>
        <strain evidence="2">I3M17_2</strain>
    </source>
</reference>
<name>A0AAW7XAM3_9GAMM</name>
<dbReference type="AlphaFoldDB" id="A0AAW7XAM3"/>
<evidence type="ECO:0000256" key="1">
    <source>
        <dbReference type="SAM" id="Phobius"/>
    </source>
</evidence>
<sequence>MKTKNLLRIFGVVLISLNVLMFFVSFWVFPANRLVNELDVLLYVDYVRQANFLVDVVAGFLLTRYFNVVGLLLFFSSSIFAFCSLFFPYSTDDKLSFWLLPYLLVCYIDFLLWLFIKNKIHA</sequence>
<keyword evidence="1" id="KW-1133">Transmembrane helix</keyword>
<comment type="caution">
    <text evidence="2">The sequence shown here is derived from an EMBL/GenBank/DDBJ whole genome shotgun (WGS) entry which is preliminary data.</text>
</comment>
<feature type="transmembrane region" description="Helical" evidence="1">
    <location>
        <begin position="7"/>
        <end position="29"/>
    </location>
</feature>
<dbReference type="EMBL" id="JAUOPB010000017">
    <property type="protein sequence ID" value="MDO6424712.1"/>
    <property type="molecule type" value="Genomic_DNA"/>
</dbReference>
<proteinExistence type="predicted"/>
<keyword evidence="1" id="KW-0812">Transmembrane</keyword>
<accession>A0AAW7XAM3</accession>
<evidence type="ECO:0000313" key="2">
    <source>
        <dbReference type="EMBL" id="MDO6424712.1"/>
    </source>
</evidence>
<feature type="transmembrane region" description="Helical" evidence="1">
    <location>
        <begin position="69"/>
        <end position="89"/>
    </location>
</feature>